<proteinExistence type="predicted"/>
<dbReference type="Proteomes" id="UP000297853">
    <property type="component" value="Unassembled WGS sequence"/>
</dbReference>
<feature type="region of interest" description="Disordered" evidence="1">
    <location>
        <begin position="1"/>
        <end position="25"/>
    </location>
</feature>
<evidence type="ECO:0000313" key="3">
    <source>
        <dbReference type="Proteomes" id="UP000297853"/>
    </source>
</evidence>
<dbReference type="EMBL" id="SOGQ01000049">
    <property type="protein sequence ID" value="TFC98930.1"/>
    <property type="molecule type" value="Genomic_DNA"/>
</dbReference>
<sequence>MPLESTAQYTARGESPFDPAEGTDTVVGIDPAEGTDPAVGIVRGGAVDLDGRRFYRIEAYDQMPPFFMTLVGASDVWLFISSTGGLTAGRVDADRALFPYYTDDKVTESGGRTGGLSVLLVRRPDGTSTHWQPFAEVRPGDQAAQRTLYKDALGVTLVFEETRRDLGLRLRVTWQTSARFGVVRSCALTSLTGEQPGNFPGNIPSAIPGGQLQIDLLDGLVNILPAGAGKKTQNELSVLLDAYKRAELDPSTGLGLLTLSATLSDLAEPSESLQANVAWQVGLDNAEYLLSTSQVSAFARGRGITAETDVRGQRGAYLVHAQIALAPGSTLRWQIVADVNQDAADVVALRATLRDPLALAEDLAADIAATRSDLETILGATDAAQHTGDELATIHHTANVLYNTMRGGVPAEGYTVESSDVRAFILQRSQATARRCAAVLESLPERLRADELIAIAEAHGDTDLWRLATEYLPLTFSRRHGDPSRPWNQFRIVLKDERGIRRLEYQGNWRDIFQNWEALAWSFPEYVESMVTIFLDATTADGYNPYRISREGIDWEVPEPEDPWANIGYWSDHQIIYLLKLLETSHRFHPGRLDALINRAAFTHADVPYRIAAYADILTDPYNTITFDDERQGTITRRVAAEGSDGRLVHGADGELVRVTLAEKVLLLLLAKLVNLVPDGGIWMTTQRPEWNDANNALVGRGLSVVTLAYLRRYLVFVRDLLTVDVELSSELAGLLTAVHNVLFEHADAVADGFDSTRRRAVMDGLGEAGTAYREQVYAGFGGDRTTVAAGDVAELLDLARRFVEGALQANRRDDGLVHSYNVIELGAGTADVRRLAEMLEGQVAILSSGLLGPEESLDLLGALRTSRLYRADQHSYILYPDKDLSSFLDRNTFSAARAADCPLALRLAAAGDRSVVVRDVQGDLHFAAHIRNARGVSEALDRISADPAFGDAVEQDREELLAIFEEVFTHAEFTGRSGSFFAYEGLGSIYWHMVSKLLLAVQETLERAVADRADASAIQGLMAAYEDVRAGIGYCKDPLTYGAFPTDPYSHTPAGHGARQPGMTGQVKEEVLTRLGELGLRVEDGRIRVRPTLLRAGEWTTTPGTFAYRNVTGEQQSIELPAGALAFTFCQVPVVFRRGGPLEVVAHLSDGTEVTGPGGALGAEVSASVFRRDGRVRSLTVTIPG</sequence>
<evidence type="ECO:0008006" key="4">
    <source>
        <dbReference type="Google" id="ProtNLM"/>
    </source>
</evidence>
<evidence type="ECO:0000313" key="2">
    <source>
        <dbReference type="EMBL" id="TFC98930.1"/>
    </source>
</evidence>
<evidence type="ECO:0000256" key="1">
    <source>
        <dbReference type="SAM" id="MobiDB-lite"/>
    </source>
</evidence>
<comment type="caution">
    <text evidence="2">The sequence shown here is derived from an EMBL/GenBank/DDBJ whole genome shotgun (WGS) entry which is preliminary data.</text>
</comment>
<organism evidence="2 3">
    <name type="scientific">Cryobacterium sinapicolor</name>
    <dbReference type="NCBI Taxonomy" id="1259236"/>
    <lineage>
        <taxon>Bacteria</taxon>
        <taxon>Bacillati</taxon>
        <taxon>Actinomycetota</taxon>
        <taxon>Actinomycetes</taxon>
        <taxon>Micrococcales</taxon>
        <taxon>Microbacteriaceae</taxon>
        <taxon>Cryobacterium</taxon>
    </lineage>
</organism>
<protein>
    <recommendedName>
        <fullName evidence="4">Cellobiose phosphorylase</fullName>
    </recommendedName>
</protein>
<gene>
    <name evidence="2" type="ORF">E3T28_09855</name>
</gene>
<reference evidence="2 3" key="1">
    <citation type="submission" date="2019-03" db="EMBL/GenBank/DDBJ databases">
        <title>Genomics of glacier-inhabiting Cryobacterium strains.</title>
        <authorList>
            <person name="Liu Q."/>
            <person name="Xin Y.-H."/>
        </authorList>
    </citation>
    <scope>NUCLEOTIDE SEQUENCE [LARGE SCALE GENOMIC DNA]</scope>
    <source>
        <strain evidence="2 3">TMT1-23-1</strain>
    </source>
</reference>
<dbReference type="RefSeq" id="WP_134430389.1">
    <property type="nucleotide sequence ID" value="NZ_SOGQ01000049.1"/>
</dbReference>
<name>A0ABY2J251_9MICO</name>
<accession>A0ABY2J251</accession>
<keyword evidence="3" id="KW-1185">Reference proteome</keyword>